<evidence type="ECO:0000313" key="3">
    <source>
        <dbReference type="Proteomes" id="UP001148614"/>
    </source>
</evidence>
<dbReference type="Proteomes" id="UP001148614">
    <property type="component" value="Unassembled WGS sequence"/>
</dbReference>
<gene>
    <name evidence="2" type="ORF">NPX13_g6099</name>
</gene>
<evidence type="ECO:0000313" key="2">
    <source>
        <dbReference type="EMBL" id="KAJ3569398.1"/>
    </source>
</evidence>
<proteinExistence type="predicted"/>
<sequence length="377" mass="43616">MVVRYIHSQSSVGVPVKAEPLSPISPFITTLPSPAGRPRVCYDFSASGLPVRTLIKNDGERSHSDFISLSKYHNIPYHDSFPHLHDIGTIRTPSLTPGPSEDDPQSRRSSMSLGHYDPILDSLNMFRAKGKCPLQPVDTLVHQSPPSPVGQSWEPLPIVEDKPKYELLAAQETKQQPEKRQKGGHCNIKYTTEELDYIRYHRVDLGESWKQIEEHFTRMFPMDKFPDGRVTGGLQGVYYRQHKVLPVIINGQLQFMENGHVLCDWKKMRQREPHDKHLYSLLHLYPDRAMKYPWIPRDYRQRALELNQERQPQMETARLETKKRGTYVKKLPPDVPCGCCPGEDRERNPVRHVYNRKPTLRLPLRRRPNARGRASKL</sequence>
<dbReference type="AlphaFoldDB" id="A0A9W8NCG6"/>
<feature type="region of interest" description="Disordered" evidence="1">
    <location>
        <begin position="355"/>
        <end position="377"/>
    </location>
</feature>
<accession>A0A9W8NCG6</accession>
<protein>
    <submittedName>
        <fullName evidence="2">Uncharacterized protein</fullName>
    </submittedName>
</protein>
<organism evidence="2 3">
    <name type="scientific">Xylaria arbuscula</name>
    <dbReference type="NCBI Taxonomy" id="114810"/>
    <lineage>
        <taxon>Eukaryota</taxon>
        <taxon>Fungi</taxon>
        <taxon>Dikarya</taxon>
        <taxon>Ascomycota</taxon>
        <taxon>Pezizomycotina</taxon>
        <taxon>Sordariomycetes</taxon>
        <taxon>Xylariomycetidae</taxon>
        <taxon>Xylariales</taxon>
        <taxon>Xylariaceae</taxon>
        <taxon>Xylaria</taxon>
    </lineage>
</organism>
<feature type="region of interest" description="Disordered" evidence="1">
    <location>
        <begin position="88"/>
        <end position="114"/>
    </location>
</feature>
<evidence type="ECO:0000256" key="1">
    <source>
        <dbReference type="SAM" id="MobiDB-lite"/>
    </source>
</evidence>
<reference evidence="2" key="1">
    <citation type="submission" date="2022-07" db="EMBL/GenBank/DDBJ databases">
        <title>Genome Sequence of Xylaria arbuscula.</title>
        <authorList>
            <person name="Buettner E."/>
        </authorList>
    </citation>
    <scope>NUCLEOTIDE SEQUENCE</scope>
    <source>
        <strain evidence="2">VT107</strain>
    </source>
</reference>
<dbReference type="VEuPathDB" id="FungiDB:F4678DRAFT_479147"/>
<comment type="caution">
    <text evidence="2">The sequence shown here is derived from an EMBL/GenBank/DDBJ whole genome shotgun (WGS) entry which is preliminary data.</text>
</comment>
<name>A0A9W8NCG6_9PEZI</name>
<dbReference type="EMBL" id="JANPWZ010001039">
    <property type="protein sequence ID" value="KAJ3569398.1"/>
    <property type="molecule type" value="Genomic_DNA"/>
</dbReference>
<keyword evidence="3" id="KW-1185">Reference proteome</keyword>